<accession>A0ACC0PWX4</accession>
<organism evidence="1 2">
    <name type="scientific">Rhododendron molle</name>
    <name type="common">Chinese azalea</name>
    <name type="synonym">Azalea mollis</name>
    <dbReference type="NCBI Taxonomy" id="49168"/>
    <lineage>
        <taxon>Eukaryota</taxon>
        <taxon>Viridiplantae</taxon>
        <taxon>Streptophyta</taxon>
        <taxon>Embryophyta</taxon>
        <taxon>Tracheophyta</taxon>
        <taxon>Spermatophyta</taxon>
        <taxon>Magnoliopsida</taxon>
        <taxon>eudicotyledons</taxon>
        <taxon>Gunneridae</taxon>
        <taxon>Pentapetalae</taxon>
        <taxon>asterids</taxon>
        <taxon>Ericales</taxon>
        <taxon>Ericaceae</taxon>
        <taxon>Ericoideae</taxon>
        <taxon>Rhodoreae</taxon>
        <taxon>Rhododendron</taxon>
    </lineage>
</organism>
<gene>
    <name evidence="1" type="ORF">RHMOL_Rhmol02G0295600</name>
</gene>
<protein>
    <submittedName>
        <fullName evidence="1">Uncharacterized protein</fullName>
    </submittedName>
</protein>
<name>A0ACC0PWX4_RHOML</name>
<reference evidence="1" key="1">
    <citation type="submission" date="2022-02" db="EMBL/GenBank/DDBJ databases">
        <title>Plant Genome Project.</title>
        <authorList>
            <person name="Zhang R.-G."/>
        </authorList>
    </citation>
    <scope>NUCLEOTIDE SEQUENCE</scope>
    <source>
        <strain evidence="1">AT1</strain>
    </source>
</reference>
<keyword evidence="2" id="KW-1185">Reference proteome</keyword>
<comment type="caution">
    <text evidence="1">The sequence shown here is derived from an EMBL/GenBank/DDBJ whole genome shotgun (WGS) entry which is preliminary data.</text>
</comment>
<evidence type="ECO:0000313" key="1">
    <source>
        <dbReference type="EMBL" id="KAI8569674.1"/>
    </source>
</evidence>
<evidence type="ECO:0000313" key="2">
    <source>
        <dbReference type="Proteomes" id="UP001062846"/>
    </source>
</evidence>
<proteinExistence type="predicted"/>
<dbReference type="EMBL" id="CM046389">
    <property type="protein sequence ID" value="KAI8569674.1"/>
    <property type="molecule type" value="Genomic_DNA"/>
</dbReference>
<sequence length="1312" mass="148301">MFGCRVGNIQSGRECPESSFHRSMAYSNTTSSVEKYPYPWEVNVLDFVPDKLSDAKCYPEWKQLMLDFIESQGLLGFVDGGTTEAASKRVSQAASSNSVSWRRSDNLVRGWILTTLDKDTRLQVLRYTTASGVWTRLVDMFDRAKNRFQLDEETDKKKRRYLPLRIAAIEDIALTLLQLKPELACMEPSVLNVLVEKWSSFRSGTSLNFWQILIYSGIPVKSEHIANRHSGARGNIVKPNNCCIFGWGITILLLKIIPQIKNIREKKLVHHHVLQLLKFLCVEIEKLSFSKVQSIFGPALLSATYAGIHEIVEEIIVLYPFGMESRNELDGTLFHYAIMWRRERVFNLIYQLDAGWRYLTILDKSGNNGLHLAGCLRPQQKLNLRDSVAGPVLQMQRELQWFKEVEKLAKPGDKDVRNTDGMTPAEVFTDSHQQLVKEGEQWMKDTATSCTTVATLIAIFAAAVIILGRNNNNDGHPLLSKQKSFIVFGIFDTLALFSSMTSALMFLLILISRYASDDFLYALPKRLIIGFTTLFISMLCTIVAFGAVLQLLFGDDKGWVLFPVVALASLPVTLFGTLHFPLLVQMIQSTYGRGLFGEQPINVPRNQLPSMAYSSTTSSVEKYPYPWDVNVLDFVPDKLSDAKCYPEWKQLMVDFIKSQGLLGFVDGSTTEAASKRVSQAASSNSVSWRRSDNLVRGWILTTLDKDTRLQVLRYTTARGVWTRLVDMFDRAKNRFQLDEETEKKLSRYLPLRIAAIEGDWDTTSKIIESKPDIVRAAITPYLETALFLAVKSPRRNHFVEKILKKMSPEDAGLANLAGMTALHRAASVGNVEAAKLLVDKNPNLPNVLDEYGDPPLNYAASTGSRESVVYLWEVTKEEVKLKDNVAAELLRDLTRGEHYDIALTLLQCKPELACMEPSVLNVLVEKCSSFRSGTSLNFWQSLIYSVRQRFHSMFWEVAEKFVPQIKNIREKKLIHHHALQLLKFLCVEIAKLNFSKVQSICGPALLSATYAGIHEIVEEILVLYPLGMDSRNEVDGTLFHYAIMWRRERVFNLIYQLEAGRRYLQILDKSRNNGLHLAGCLRPQQKLNLRDGVAGAVLQMQRELQWFKEVEKLSTPGDKDVRNTDGMTPAEVFTDSHQQLVKEGEQWMKDTATSCTTVATLIAIMVFAAALIILGRNNNDDGHTLLSQQKGFMVFGIFDTLALFSSMTSVLMFLLILISRYASEDFLYAVPKRLIIGLTTLFVSILSMMVAFGAILYLLFGDDKGWVLIPIVVLASLPVTLFGTMHFPLLVQMIQSTYGRGLFGKQSDRMLW</sequence>
<dbReference type="Proteomes" id="UP001062846">
    <property type="component" value="Chromosome 2"/>
</dbReference>